<dbReference type="GO" id="GO:0031405">
    <property type="term" value="F:lipoic acid binding"/>
    <property type="evidence" value="ECO:0007669"/>
    <property type="project" value="TreeGrafter"/>
</dbReference>
<comment type="cofactor">
    <cofactor evidence="1">
        <name>(R)-lipoate</name>
        <dbReference type="ChEBI" id="CHEBI:83088"/>
    </cofactor>
</comment>
<keyword evidence="2" id="KW-0808">Transferase</keyword>
<evidence type="ECO:0000313" key="6">
    <source>
        <dbReference type="EMBL" id="TSD09163.1"/>
    </source>
</evidence>
<proteinExistence type="predicted"/>
<gene>
    <name evidence="6" type="ORF">DP107_17080</name>
</gene>
<evidence type="ECO:0000256" key="1">
    <source>
        <dbReference type="ARBA" id="ARBA00001938"/>
    </source>
</evidence>
<dbReference type="Pfam" id="PF00198">
    <property type="entry name" value="2-oxoacid_dh"/>
    <property type="match status" value="1"/>
</dbReference>
<keyword evidence="7" id="KW-1185">Reference proteome</keyword>
<evidence type="ECO:0000259" key="5">
    <source>
        <dbReference type="Pfam" id="PF00198"/>
    </source>
</evidence>
<evidence type="ECO:0000256" key="4">
    <source>
        <dbReference type="SAM" id="MobiDB-lite"/>
    </source>
</evidence>
<dbReference type="PANTHER" id="PTHR43178">
    <property type="entry name" value="DIHYDROLIPOAMIDE ACETYLTRANSFERASE COMPONENT OF PYRUVATE DEHYDROGENASE COMPLEX"/>
    <property type="match status" value="1"/>
</dbReference>
<dbReference type="InterPro" id="IPR023213">
    <property type="entry name" value="CAT-like_dom_sf"/>
</dbReference>
<reference evidence="6 7" key="1">
    <citation type="submission" date="2018-06" db="EMBL/GenBank/DDBJ databases">
        <title>Natronomonas sp. F16-60 a new haloarchaeon isolated from a solar saltern of Isla Cristina, Huelva, Spain.</title>
        <authorList>
            <person name="Duran-Viseras A."/>
            <person name="Sanchez-Porro C."/>
            <person name="Ventosa A."/>
        </authorList>
    </citation>
    <scope>NUCLEOTIDE SEQUENCE [LARGE SCALE GENOMIC DNA]</scope>
    <source>
        <strain evidence="6 7">F16-60</strain>
    </source>
</reference>
<evidence type="ECO:0000313" key="7">
    <source>
        <dbReference type="Proteomes" id="UP000319894"/>
    </source>
</evidence>
<organism evidence="6 7">
    <name type="scientific">Haloglomus irregulare</name>
    <dbReference type="NCBI Taxonomy" id="2234134"/>
    <lineage>
        <taxon>Archaea</taxon>
        <taxon>Methanobacteriati</taxon>
        <taxon>Methanobacteriota</taxon>
        <taxon>Stenosarchaea group</taxon>
        <taxon>Halobacteria</taxon>
        <taxon>Halobacteriales</taxon>
        <taxon>Natronomonadaceae</taxon>
        <taxon>Haloglomus</taxon>
    </lineage>
</organism>
<dbReference type="EMBL" id="QMDX01000017">
    <property type="protein sequence ID" value="TSD09163.1"/>
    <property type="molecule type" value="Genomic_DNA"/>
</dbReference>
<evidence type="ECO:0000256" key="2">
    <source>
        <dbReference type="ARBA" id="ARBA00022679"/>
    </source>
</evidence>
<dbReference type="OrthoDB" id="56234at2157"/>
<dbReference type="InParanoid" id="A0A554MVL1"/>
<protein>
    <recommendedName>
        <fullName evidence="5">2-oxoacid dehydrogenase acyltransferase catalytic domain-containing protein</fullName>
    </recommendedName>
</protein>
<dbReference type="Proteomes" id="UP000319894">
    <property type="component" value="Unassembled WGS sequence"/>
</dbReference>
<dbReference type="InterPro" id="IPR050743">
    <property type="entry name" value="2-oxoacid_DH_E2_comp"/>
</dbReference>
<comment type="caution">
    <text evidence="6">The sequence shown here is derived from an EMBL/GenBank/DDBJ whole genome shotgun (WGS) entry which is preliminary data.</text>
</comment>
<feature type="region of interest" description="Disordered" evidence="4">
    <location>
        <begin position="1"/>
        <end position="43"/>
    </location>
</feature>
<feature type="domain" description="2-oxoacid dehydrogenase acyltransferase catalytic" evidence="5">
    <location>
        <begin position="43"/>
        <end position="185"/>
    </location>
</feature>
<name>A0A554MVL1_9EURY</name>
<keyword evidence="3" id="KW-0012">Acyltransferase</keyword>
<dbReference type="GO" id="GO:0016407">
    <property type="term" value="F:acetyltransferase activity"/>
    <property type="evidence" value="ECO:0007669"/>
    <property type="project" value="TreeGrafter"/>
</dbReference>
<dbReference type="SUPFAM" id="SSF52777">
    <property type="entry name" value="CoA-dependent acyltransferases"/>
    <property type="match status" value="1"/>
</dbReference>
<dbReference type="AlphaFoldDB" id="A0A554MVL1"/>
<dbReference type="PANTHER" id="PTHR43178:SF5">
    <property type="entry name" value="LIPOAMIDE ACYLTRANSFERASE COMPONENT OF BRANCHED-CHAIN ALPHA-KETO ACID DEHYDROGENASE COMPLEX, MITOCHONDRIAL"/>
    <property type="match status" value="1"/>
</dbReference>
<dbReference type="InterPro" id="IPR001078">
    <property type="entry name" value="2-oxoacid_DH_actylTfrase"/>
</dbReference>
<evidence type="ECO:0000256" key="3">
    <source>
        <dbReference type="ARBA" id="ARBA00023315"/>
    </source>
</evidence>
<accession>A0A554MVL1</accession>
<dbReference type="GO" id="GO:0005737">
    <property type="term" value="C:cytoplasm"/>
    <property type="evidence" value="ECO:0007669"/>
    <property type="project" value="TreeGrafter"/>
</dbReference>
<dbReference type="Gene3D" id="3.30.559.10">
    <property type="entry name" value="Chloramphenicol acetyltransferase-like domain"/>
    <property type="match status" value="1"/>
</dbReference>
<sequence length="185" mass="20794">MPNISDTRWSRPSRWQFAAAEGSETGEVDTAEPAVEPATDAEEDVERIPYRGLRRTVGERMSNAKFTAPHVIAHHPDVTELVRVRAELAQEAEERGVRLTYMPFVLRATVSALRANPNLNAELDEENQEIARKQYYHIGVATATEEGLLVPVVENMDEKSILELATEIDDLPERARERSLSSDEL</sequence>